<dbReference type="EMBL" id="JACGWK010001573">
    <property type="protein sequence ID" value="KAL0285762.1"/>
    <property type="molecule type" value="Genomic_DNA"/>
</dbReference>
<dbReference type="AlphaFoldDB" id="A0AAW2ITR3"/>
<sequence>MSIGALPRPGRGCWGQGCGRGPAAVVAFPALPGVSQWVLCLPPVIRGCVPAPPVLADFGAVGLAAAGATSSQVPARPRMHNPH</sequence>
<accession>A0AAW2ITR3</accession>
<gene>
    <name evidence="1" type="ORF">Sangu_2764700</name>
</gene>
<protein>
    <submittedName>
        <fullName evidence="1">Uncharacterized protein</fullName>
    </submittedName>
</protein>
<comment type="caution">
    <text evidence="1">The sequence shown here is derived from an EMBL/GenBank/DDBJ whole genome shotgun (WGS) entry which is preliminary data.</text>
</comment>
<name>A0AAW2ITR3_9LAMI</name>
<reference evidence="1" key="1">
    <citation type="submission" date="2020-06" db="EMBL/GenBank/DDBJ databases">
        <authorList>
            <person name="Li T."/>
            <person name="Hu X."/>
            <person name="Zhang T."/>
            <person name="Song X."/>
            <person name="Zhang H."/>
            <person name="Dai N."/>
            <person name="Sheng W."/>
            <person name="Hou X."/>
            <person name="Wei L."/>
        </authorList>
    </citation>
    <scope>NUCLEOTIDE SEQUENCE</scope>
    <source>
        <strain evidence="1">G01</strain>
        <tissue evidence="1">Leaf</tissue>
    </source>
</reference>
<proteinExistence type="predicted"/>
<organism evidence="1">
    <name type="scientific">Sesamum angustifolium</name>
    <dbReference type="NCBI Taxonomy" id="2727405"/>
    <lineage>
        <taxon>Eukaryota</taxon>
        <taxon>Viridiplantae</taxon>
        <taxon>Streptophyta</taxon>
        <taxon>Embryophyta</taxon>
        <taxon>Tracheophyta</taxon>
        <taxon>Spermatophyta</taxon>
        <taxon>Magnoliopsida</taxon>
        <taxon>eudicotyledons</taxon>
        <taxon>Gunneridae</taxon>
        <taxon>Pentapetalae</taxon>
        <taxon>asterids</taxon>
        <taxon>lamiids</taxon>
        <taxon>Lamiales</taxon>
        <taxon>Pedaliaceae</taxon>
        <taxon>Sesamum</taxon>
    </lineage>
</organism>
<evidence type="ECO:0000313" key="1">
    <source>
        <dbReference type="EMBL" id="KAL0285762.1"/>
    </source>
</evidence>
<reference evidence="1" key="2">
    <citation type="journal article" date="2024" name="Plant">
        <title>Genomic evolution and insights into agronomic trait innovations of Sesamum species.</title>
        <authorList>
            <person name="Miao H."/>
            <person name="Wang L."/>
            <person name="Qu L."/>
            <person name="Liu H."/>
            <person name="Sun Y."/>
            <person name="Le M."/>
            <person name="Wang Q."/>
            <person name="Wei S."/>
            <person name="Zheng Y."/>
            <person name="Lin W."/>
            <person name="Duan Y."/>
            <person name="Cao H."/>
            <person name="Xiong S."/>
            <person name="Wang X."/>
            <person name="Wei L."/>
            <person name="Li C."/>
            <person name="Ma Q."/>
            <person name="Ju M."/>
            <person name="Zhao R."/>
            <person name="Li G."/>
            <person name="Mu C."/>
            <person name="Tian Q."/>
            <person name="Mei H."/>
            <person name="Zhang T."/>
            <person name="Gao T."/>
            <person name="Zhang H."/>
        </authorList>
    </citation>
    <scope>NUCLEOTIDE SEQUENCE</scope>
    <source>
        <strain evidence="1">G01</strain>
    </source>
</reference>